<dbReference type="AlphaFoldDB" id="A0A6H0Y339"/>
<reference evidence="3 4" key="1">
    <citation type="journal article" date="2016" name="Sci. Rep.">
        <title>Peltaster fructicola genome reveals evolution from an invasive phytopathogen to an ectophytic parasite.</title>
        <authorList>
            <person name="Xu C."/>
            <person name="Chen H."/>
            <person name="Gleason M.L."/>
            <person name="Xu J.R."/>
            <person name="Liu H."/>
            <person name="Zhang R."/>
            <person name="Sun G."/>
        </authorList>
    </citation>
    <scope>NUCLEOTIDE SEQUENCE [LARGE SCALE GENOMIC DNA]</scope>
    <source>
        <strain evidence="3 4">LNHT1506</strain>
    </source>
</reference>
<dbReference type="GO" id="GO:0016740">
    <property type="term" value="F:transferase activity"/>
    <property type="evidence" value="ECO:0007669"/>
    <property type="project" value="UniProtKB-KW"/>
</dbReference>
<dbReference type="EMBL" id="CP051142">
    <property type="protein sequence ID" value="QIX01321.1"/>
    <property type="molecule type" value="Genomic_DNA"/>
</dbReference>
<dbReference type="InterPro" id="IPR023213">
    <property type="entry name" value="CAT-like_dom_sf"/>
</dbReference>
<evidence type="ECO:0000256" key="1">
    <source>
        <dbReference type="ARBA" id="ARBA00022679"/>
    </source>
</evidence>
<evidence type="ECO:0000313" key="3">
    <source>
        <dbReference type="EMBL" id="QIX01321.1"/>
    </source>
</evidence>
<dbReference type="OrthoDB" id="1862401at2759"/>
<protein>
    <recommendedName>
        <fullName evidence="5">Trichothecene 3-O-acetyltransferase</fullName>
    </recommendedName>
</protein>
<gene>
    <name evidence="3" type="ORF">AMS68_006838</name>
</gene>
<evidence type="ECO:0000313" key="4">
    <source>
        <dbReference type="Proteomes" id="UP000503462"/>
    </source>
</evidence>
<dbReference type="Pfam" id="PF02458">
    <property type="entry name" value="Transferase"/>
    <property type="match status" value="1"/>
</dbReference>
<feature type="region of interest" description="Disordered" evidence="2">
    <location>
        <begin position="182"/>
        <end position="213"/>
    </location>
</feature>
<dbReference type="InterPro" id="IPR051283">
    <property type="entry name" value="Sec_Metabolite_Acyltrans"/>
</dbReference>
<sequence length="492" mass="53938">MSPVFPSKPVGEHVIKSSLTDVYSPKVWVMQTHFWSCESTASFEEAYTALKEGLSRTLSEVPGFAGTAQRASDDPRDLVVLISSTAQVDFPAIDHTTNAAIPTYDEIKAAGFPMTALIKPFAPPVTLTAVYEGAPLLALQFNKLRGGMALSFGFSHLLADASTIAEVERIWSSHTADASAAIQQRGYKSSGDDEADRLRMSTPTPGTSDGFENPHWKLFRTEASALALPKQPARYEATLEMVRDAKRREAASGEAPKDDPKWCMWYFSPAQLARLKVDCSASLQQGEWISTMNALIGLFWSRVSILKRLDPGVHEKSTLMFPMNIRTRLDPPVHAQYIGNAVDILTTDVSVLDLTDSGKSWAVAARAIRTAVDGWTQEPIESWMATALRLSNEEALCPNPLILLNQYNVAFNDYSRSQSNTLDWGQHLGVADRTRYMKPAGSMKGCATAVIVFPRLADGGLEVATTCTDDLQSALVKDEVFRKYAELVCAFA</sequence>
<organism evidence="3 4">
    <name type="scientific">Peltaster fructicola</name>
    <dbReference type="NCBI Taxonomy" id="286661"/>
    <lineage>
        <taxon>Eukaryota</taxon>
        <taxon>Fungi</taxon>
        <taxon>Dikarya</taxon>
        <taxon>Ascomycota</taxon>
        <taxon>Pezizomycotina</taxon>
        <taxon>Dothideomycetes</taxon>
        <taxon>Dothideomycetes incertae sedis</taxon>
        <taxon>Peltaster</taxon>
    </lineage>
</organism>
<proteinExistence type="predicted"/>
<name>A0A6H0Y339_9PEZI</name>
<dbReference type="PANTHER" id="PTHR31896:SF64">
    <property type="entry name" value="TRICHOTHECENE 3-O-ACETYLTRANSFERASE"/>
    <property type="match status" value="1"/>
</dbReference>
<dbReference type="PANTHER" id="PTHR31896">
    <property type="entry name" value="FAMILY REGULATORY PROTEIN, PUTATIVE (AFU_ORTHOLOGUE AFUA_3G14730)-RELATED"/>
    <property type="match status" value="1"/>
</dbReference>
<keyword evidence="1" id="KW-0808">Transferase</keyword>
<evidence type="ECO:0000256" key="2">
    <source>
        <dbReference type="SAM" id="MobiDB-lite"/>
    </source>
</evidence>
<keyword evidence="4" id="KW-1185">Reference proteome</keyword>
<dbReference type="Gene3D" id="3.30.559.10">
    <property type="entry name" value="Chloramphenicol acetyltransferase-like domain"/>
    <property type="match status" value="2"/>
</dbReference>
<accession>A0A6H0Y339</accession>
<dbReference type="Proteomes" id="UP000503462">
    <property type="component" value="Chromosome 4"/>
</dbReference>
<evidence type="ECO:0008006" key="5">
    <source>
        <dbReference type="Google" id="ProtNLM"/>
    </source>
</evidence>